<evidence type="ECO:0000313" key="1">
    <source>
        <dbReference type="EMBL" id="GBP09221.1"/>
    </source>
</evidence>
<name>A0A4C1T7H2_EUMVA</name>
<reference evidence="1 2" key="1">
    <citation type="journal article" date="2019" name="Commun. Biol.">
        <title>The bagworm genome reveals a unique fibroin gene that provides high tensile strength.</title>
        <authorList>
            <person name="Kono N."/>
            <person name="Nakamura H."/>
            <person name="Ohtoshi R."/>
            <person name="Tomita M."/>
            <person name="Numata K."/>
            <person name="Arakawa K."/>
        </authorList>
    </citation>
    <scope>NUCLEOTIDE SEQUENCE [LARGE SCALE GENOMIC DNA]</scope>
</reference>
<protein>
    <submittedName>
        <fullName evidence="1">Uncharacterized protein</fullName>
    </submittedName>
</protein>
<sequence>MKCTTCSMTFGVKVFSPLNHQALKRHPRYKYQFLFCSLALDLSVEQQDFVGFWLISSVNLGEDRKAIFRI</sequence>
<organism evidence="1 2">
    <name type="scientific">Eumeta variegata</name>
    <name type="common">Bagworm moth</name>
    <name type="synonym">Eumeta japonica</name>
    <dbReference type="NCBI Taxonomy" id="151549"/>
    <lineage>
        <taxon>Eukaryota</taxon>
        <taxon>Metazoa</taxon>
        <taxon>Ecdysozoa</taxon>
        <taxon>Arthropoda</taxon>
        <taxon>Hexapoda</taxon>
        <taxon>Insecta</taxon>
        <taxon>Pterygota</taxon>
        <taxon>Neoptera</taxon>
        <taxon>Endopterygota</taxon>
        <taxon>Lepidoptera</taxon>
        <taxon>Glossata</taxon>
        <taxon>Ditrysia</taxon>
        <taxon>Tineoidea</taxon>
        <taxon>Psychidae</taxon>
        <taxon>Oiketicinae</taxon>
        <taxon>Eumeta</taxon>
    </lineage>
</organism>
<proteinExistence type="predicted"/>
<gene>
    <name evidence="1" type="ORF">EVAR_72654_1</name>
</gene>
<dbReference type="Proteomes" id="UP000299102">
    <property type="component" value="Unassembled WGS sequence"/>
</dbReference>
<comment type="caution">
    <text evidence="1">The sequence shown here is derived from an EMBL/GenBank/DDBJ whole genome shotgun (WGS) entry which is preliminary data.</text>
</comment>
<accession>A0A4C1T7H2</accession>
<keyword evidence="2" id="KW-1185">Reference proteome</keyword>
<dbReference type="EMBL" id="BGZK01004474">
    <property type="protein sequence ID" value="GBP09221.1"/>
    <property type="molecule type" value="Genomic_DNA"/>
</dbReference>
<dbReference type="AlphaFoldDB" id="A0A4C1T7H2"/>
<evidence type="ECO:0000313" key="2">
    <source>
        <dbReference type="Proteomes" id="UP000299102"/>
    </source>
</evidence>